<dbReference type="Proteomes" id="UP000277580">
    <property type="component" value="Unassembled WGS sequence"/>
</dbReference>
<dbReference type="AlphaFoldDB" id="A0A3N4KZL7"/>
<protein>
    <submittedName>
        <fullName evidence="4">Uncharacterized protein</fullName>
    </submittedName>
</protein>
<dbReference type="STRING" id="1392247.A0A3N4KZL7"/>
<feature type="domain" description="HAM1-like N-terminal" evidence="3">
    <location>
        <begin position="1"/>
        <end position="633"/>
    </location>
</feature>
<feature type="region of interest" description="Disordered" evidence="1">
    <location>
        <begin position="104"/>
        <end position="125"/>
    </location>
</feature>
<evidence type="ECO:0000259" key="3">
    <source>
        <dbReference type="Pfam" id="PF19343"/>
    </source>
</evidence>
<proteinExistence type="predicted"/>
<feature type="region of interest" description="Disordered" evidence="1">
    <location>
        <begin position="792"/>
        <end position="841"/>
    </location>
</feature>
<feature type="domain" description="HAM1-like C-terminal" evidence="2">
    <location>
        <begin position="645"/>
        <end position="805"/>
    </location>
</feature>
<name>A0A3N4KZL7_9PEZI</name>
<feature type="region of interest" description="Disordered" evidence="1">
    <location>
        <begin position="273"/>
        <end position="294"/>
    </location>
</feature>
<feature type="compositionally biased region" description="Low complexity" evidence="1">
    <location>
        <begin position="800"/>
        <end position="811"/>
    </location>
</feature>
<dbReference type="EMBL" id="ML119111">
    <property type="protein sequence ID" value="RPB15986.1"/>
    <property type="molecule type" value="Genomic_DNA"/>
</dbReference>
<reference evidence="4 5" key="1">
    <citation type="journal article" date="2018" name="Nat. Ecol. Evol.">
        <title>Pezizomycetes genomes reveal the molecular basis of ectomycorrhizal truffle lifestyle.</title>
        <authorList>
            <person name="Murat C."/>
            <person name="Payen T."/>
            <person name="Noel B."/>
            <person name="Kuo A."/>
            <person name="Morin E."/>
            <person name="Chen J."/>
            <person name="Kohler A."/>
            <person name="Krizsan K."/>
            <person name="Balestrini R."/>
            <person name="Da Silva C."/>
            <person name="Montanini B."/>
            <person name="Hainaut M."/>
            <person name="Levati E."/>
            <person name="Barry K.W."/>
            <person name="Belfiori B."/>
            <person name="Cichocki N."/>
            <person name="Clum A."/>
            <person name="Dockter R.B."/>
            <person name="Fauchery L."/>
            <person name="Guy J."/>
            <person name="Iotti M."/>
            <person name="Le Tacon F."/>
            <person name="Lindquist E.A."/>
            <person name="Lipzen A."/>
            <person name="Malagnac F."/>
            <person name="Mello A."/>
            <person name="Molinier V."/>
            <person name="Miyauchi S."/>
            <person name="Poulain J."/>
            <person name="Riccioni C."/>
            <person name="Rubini A."/>
            <person name="Sitrit Y."/>
            <person name="Splivallo R."/>
            <person name="Traeger S."/>
            <person name="Wang M."/>
            <person name="Zifcakova L."/>
            <person name="Wipf D."/>
            <person name="Zambonelli A."/>
            <person name="Paolocci F."/>
            <person name="Nowrousian M."/>
            <person name="Ottonello S."/>
            <person name="Baldrian P."/>
            <person name="Spatafora J.W."/>
            <person name="Henrissat B."/>
            <person name="Nagy L.G."/>
            <person name="Aury J.M."/>
            <person name="Wincker P."/>
            <person name="Grigoriev I.V."/>
            <person name="Bonfante P."/>
            <person name="Martin F.M."/>
        </authorList>
    </citation>
    <scope>NUCLEOTIDE SEQUENCE [LARGE SCALE GENOMIC DNA]</scope>
    <source>
        <strain evidence="4 5">CCBAS932</strain>
    </source>
</reference>
<evidence type="ECO:0000313" key="4">
    <source>
        <dbReference type="EMBL" id="RPB15986.1"/>
    </source>
</evidence>
<feature type="compositionally biased region" description="Basic and acidic residues" evidence="1">
    <location>
        <begin position="202"/>
        <end position="227"/>
    </location>
</feature>
<accession>A0A3N4KZL7</accession>
<dbReference type="InParanoid" id="A0A3N4KZL7"/>
<dbReference type="InterPro" id="IPR027842">
    <property type="entry name" value="HAM1-like_C"/>
</dbReference>
<evidence type="ECO:0000313" key="5">
    <source>
        <dbReference type="Proteomes" id="UP000277580"/>
    </source>
</evidence>
<dbReference type="Pfam" id="PF19343">
    <property type="entry name" value="HAM1_N"/>
    <property type="match status" value="1"/>
</dbReference>
<gene>
    <name evidence="4" type="ORF">P167DRAFT_482247</name>
</gene>
<dbReference type="OrthoDB" id="19394at2759"/>
<dbReference type="PANTHER" id="PTHR31138:SF1">
    <property type="entry name" value="PDZ DOMAIN-CONTAINING PROTEIN"/>
    <property type="match status" value="1"/>
</dbReference>
<dbReference type="InterPro" id="IPR045967">
    <property type="entry name" value="HAM1-like_N"/>
</dbReference>
<dbReference type="PANTHER" id="PTHR31138">
    <property type="entry name" value="CHROMOSOME 19, WHOLE GENOME SHOTGUN SEQUENCE"/>
    <property type="match status" value="1"/>
</dbReference>
<sequence>MNSKSVNRPVDTKAKEADIENKLRLYGIFQGFASGKLPSNSQIDAALSSFTSHPKLRNPNPKLSDEGKVILNDFRTVVEEAKRLLLVKNHDQAIQEFIYSTTQLGQKGGPDAGTPNAPVSKDTAARDAEEAKAGLRVLGELVITNGQFRKLLNDAVVLMRDIAGDSATKAAGRVRPDEDQLRQIDEPAPDHTWHEAPNMSRDNIKGQFREKFNKSKPLDRTDLRETAKTANAVADPYNSRDTQQTADRVAHDQRYGTDSGVDAATGLRVGAAELRDRVSENTPEEHKQRAREYRDRTREYMSDKMPKERRDQVIFRLKKMVVEIQSHQDYQQAIDTLLRLAENYSGHGKSLAHDGTGTVKSARQDSHLGSAENYFRLIIERFANNTSADDLFEAIDDIYRDADRDPELKEWFRNVNSYIRTCLKEEGYIMRDESNERYDRLYDQGNFLLRDRYRDHTDRVVNEFRFLGEQFAEDPDNKRFGEAMQKLFNDLGNDENGKPVFKKHLVKDVTQVIIPEIFENVRYVPIPRIEYSDPMMDAVVENLVIESDNLMPNVLEIGNDNYMRFGRKSVASKKRHSAMFSASGIQCDLRDVSYYIKRKQGFPSITDTGVADIFLGGEGFSFKLELATAEKHDRARFFKVENVHVTLTNMTIKLKQSKHKMMFNIFKPLLLKVVKPALTKVLEKQIRDTFGQLDALCYRIHQEQKKIETDLKNNPDPENVQNIYNRYYQAIQREMVKRKEQVAAKTEDKKVNVAITKQDSIFKNISLPGGISTRATHYKELAQRGDRWQSDVFNIGSASPTTGIPQPQPITRKSPHGQRRGLRERETASLSTSRDSGYHASGVDAYLGGPSAGYGNGATGFGDKYAAEQQHNANQRIGGYTLNQ</sequence>
<dbReference type="Gene3D" id="3.15.10.10">
    <property type="entry name" value="Bactericidal permeability-increasing protein, domain 1"/>
    <property type="match status" value="1"/>
</dbReference>
<organism evidence="4 5">
    <name type="scientific">Morchella conica CCBAS932</name>
    <dbReference type="NCBI Taxonomy" id="1392247"/>
    <lineage>
        <taxon>Eukaryota</taxon>
        <taxon>Fungi</taxon>
        <taxon>Dikarya</taxon>
        <taxon>Ascomycota</taxon>
        <taxon>Pezizomycotina</taxon>
        <taxon>Pezizomycetes</taxon>
        <taxon>Pezizales</taxon>
        <taxon>Morchellaceae</taxon>
        <taxon>Morchella</taxon>
    </lineage>
</organism>
<dbReference type="Pfam" id="PF14613">
    <property type="entry name" value="HAM1_C"/>
    <property type="match status" value="1"/>
</dbReference>
<evidence type="ECO:0000259" key="2">
    <source>
        <dbReference type="Pfam" id="PF14613"/>
    </source>
</evidence>
<evidence type="ECO:0000256" key="1">
    <source>
        <dbReference type="SAM" id="MobiDB-lite"/>
    </source>
</evidence>
<feature type="region of interest" description="Disordered" evidence="1">
    <location>
        <begin position="186"/>
        <end position="261"/>
    </location>
</feature>
<keyword evidence="5" id="KW-1185">Reference proteome</keyword>